<keyword evidence="2" id="KW-0472">Membrane</keyword>
<proteinExistence type="predicted"/>
<comment type="caution">
    <text evidence="3">The sequence shown here is derived from an EMBL/GenBank/DDBJ whole genome shotgun (WGS) entry which is preliminary data.</text>
</comment>
<dbReference type="Proteomes" id="UP001490330">
    <property type="component" value="Unassembled WGS sequence"/>
</dbReference>
<evidence type="ECO:0000313" key="3">
    <source>
        <dbReference type="EMBL" id="MER6909764.1"/>
    </source>
</evidence>
<gene>
    <name evidence="3" type="ORF">ABT322_39950</name>
</gene>
<reference evidence="3 4" key="1">
    <citation type="submission" date="2024-06" db="EMBL/GenBank/DDBJ databases">
        <title>The Natural Products Discovery Center: Release of the First 8490 Sequenced Strains for Exploring Actinobacteria Biosynthetic Diversity.</title>
        <authorList>
            <person name="Kalkreuter E."/>
            <person name="Kautsar S.A."/>
            <person name="Yang D."/>
            <person name="Bader C.D."/>
            <person name="Teijaro C.N."/>
            <person name="Fluegel L."/>
            <person name="Davis C.M."/>
            <person name="Simpson J.R."/>
            <person name="Lauterbach L."/>
            <person name="Steele A.D."/>
            <person name="Gui C."/>
            <person name="Meng S."/>
            <person name="Li G."/>
            <person name="Viehrig K."/>
            <person name="Ye F."/>
            <person name="Su P."/>
            <person name="Kiefer A.F."/>
            <person name="Nichols A."/>
            <person name="Cepeda A.J."/>
            <person name="Yan W."/>
            <person name="Fan B."/>
            <person name="Jiang Y."/>
            <person name="Adhikari A."/>
            <person name="Zheng C.-J."/>
            <person name="Schuster L."/>
            <person name="Cowan T.M."/>
            <person name="Smanski M.J."/>
            <person name="Chevrette M.G."/>
            <person name="De Carvalho L.P.S."/>
            <person name="Shen B."/>
        </authorList>
    </citation>
    <scope>NUCLEOTIDE SEQUENCE [LARGE SCALE GENOMIC DNA]</scope>
    <source>
        <strain evidence="3 4">NPDC000632</strain>
    </source>
</reference>
<organism evidence="3 4">
    <name type="scientific">Streptomyces flaveolus</name>
    <dbReference type="NCBI Taxonomy" id="67297"/>
    <lineage>
        <taxon>Bacteria</taxon>
        <taxon>Bacillati</taxon>
        <taxon>Actinomycetota</taxon>
        <taxon>Actinomycetes</taxon>
        <taxon>Kitasatosporales</taxon>
        <taxon>Streptomycetaceae</taxon>
        <taxon>Streptomyces</taxon>
    </lineage>
</organism>
<evidence type="ECO:0000256" key="1">
    <source>
        <dbReference type="SAM" id="MobiDB-lite"/>
    </source>
</evidence>
<evidence type="ECO:0000313" key="4">
    <source>
        <dbReference type="Proteomes" id="UP001490330"/>
    </source>
</evidence>
<name>A0ABV1VUJ4_9ACTN</name>
<feature type="transmembrane region" description="Helical" evidence="2">
    <location>
        <begin position="17"/>
        <end position="36"/>
    </location>
</feature>
<sequence length="225" mass="24984">MPLAGPPAHLAPLLGHYGYWAVGAVVFVVSVEAFGVPAPDRRPRDPDPSPALGESEEAQRGRRLALLQTALLEHAAYNLRTVMSSRPEPRVVERLRGAFSVTGTSRLWQPDVVPAELREHAGRHYAIQFHYALPDDAWAVELSEAVPAPAAWADNPSAEKHLPGAAFLVAFVPDEDPDLEPTVHIHSHDEHVISYEIMRWFMEKVAEQVERCRIAFEQDGREAVE</sequence>
<protein>
    <submittedName>
        <fullName evidence="3">Uncharacterized protein</fullName>
    </submittedName>
</protein>
<evidence type="ECO:0000256" key="2">
    <source>
        <dbReference type="SAM" id="Phobius"/>
    </source>
</evidence>
<keyword evidence="2" id="KW-1133">Transmembrane helix</keyword>
<accession>A0ABV1VUJ4</accession>
<keyword evidence="2" id="KW-0812">Transmembrane</keyword>
<dbReference type="RefSeq" id="WP_350726044.1">
    <property type="nucleotide sequence ID" value="NZ_JBEPCO010000083.1"/>
</dbReference>
<keyword evidence="4" id="KW-1185">Reference proteome</keyword>
<feature type="region of interest" description="Disordered" evidence="1">
    <location>
        <begin position="38"/>
        <end position="59"/>
    </location>
</feature>
<dbReference type="EMBL" id="JBEPCV010000078">
    <property type="protein sequence ID" value="MER6909764.1"/>
    <property type="molecule type" value="Genomic_DNA"/>
</dbReference>